<proteinExistence type="predicted"/>
<name>A0A1X7UEE6_AMPQE</name>
<sequence>KEREGGREREREKHIKRNVIHVDITLLFFLL</sequence>
<organism evidence="1">
    <name type="scientific">Amphimedon queenslandica</name>
    <name type="common">Sponge</name>
    <dbReference type="NCBI Taxonomy" id="400682"/>
    <lineage>
        <taxon>Eukaryota</taxon>
        <taxon>Metazoa</taxon>
        <taxon>Porifera</taxon>
        <taxon>Demospongiae</taxon>
        <taxon>Heteroscleromorpha</taxon>
        <taxon>Haplosclerida</taxon>
        <taxon>Niphatidae</taxon>
        <taxon>Amphimedon</taxon>
    </lineage>
</organism>
<protein>
    <submittedName>
        <fullName evidence="1">Uncharacterized protein</fullName>
    </submittedName>
</protein>
<accession>A0A1X7UEE6</accession>
<dbReference type="EnsemblMetazoa" id="Aqu2.1.26015_001">
    <property type="protein sequence ID" value="Aqu2.1.26015_001"/>
    <property type="gene ID" value="Aqu2.1.26015"/>
</dbReference>
<reference evidence="1" key="1">
    <citation type="submission" date="2017-05" db="UniProtKB">
        <authorList>
            <consortium name="EnsemblMetazoa"/>
        </authorList>
    </citation>
    <scope>IDENTIFICATION</scope>
</reference>
<evidence type="ECO:0000313" key="1">
    <source>
        <dbReference type="EnsemblMetazoa" id="Aqu2.1.26015_001"/>
    </source>
</evidence>
<dbReference type="AlphaFoldDB" id="A0A1X7UEE6"/>
<dbReference type="InParanoid" id="A0A1X7UEE6"/>